<evidence type="ECO:0000256" key="3">
    <source>
        <dbReference type="ARBA" id="ARBA00023125"/>
    </source>
</evidence>
<evidence type="ECO:0000256" key="1">
    <source>
        <dbReference type="ARBA" id="ARBA00022741"/>
    </source>
</evidence>
<dbReference type="GO" id="GO:0003677">
    <property type="term" value="F:DNA binding"/>
    <property type="evidence" value="ECO:0007669"/>
    <property type="project" value="UniProtKB-KW"/>
</dbReference>
<dbReference type="GO" id="GO:0006302">
    <property type="term" value="P:double-strand break repair"/>
    <property type="evidence" value="ECO:0007669"/>
    <property type="project" value="TreeGrafter"/>
</dbReference>
<name>A0A645FW74_9ZZZZ</name>
<evidence type="ECO:0000256" key="2">
    <source>
        <dbReference type="ARBA" id="ARBA00022840"/>
    </source>
</evidence>
<accession>A0A645FW74</accession>
<dbReference type="EC" id="3.6.4.-" evidence="4"/>
<dbReference type="PANTHER" id="PTHR30580">
    <property type="entry name" value="PRIMOSOMAL PROTEIN N"/>
    <property type="match status" value="1"/>
</dbReference>
<keyword evidence="4" id="KW-0378">Hydrolase</keyword>
<dbReference type="GO" id="GO:0006310">
    <property type="term" value="P:DNA recombination"/>
    <property type="evidence" value="ECO:0007669"/>
    <property type="project" value="TreeGrafter"/>
</dbReference>
<proteinExistence type="predicted"/>
<dbReference type="EMBL" id="VSSQ01065023">
    <property type="protein sequence ID" value="MPN17819.1"/>
    <property type="molecule type" value="Genomic_DNA"/>
</dbReference>
<keyword evidence="2" id="KW-0067">ATP-binding</keyword>
<gene>
    <name evidence="4" type="primary">priA_41</name>
    <name evidence="4" type="ORF">SDC9_165174</name>
</gene>
<protein>
    <submittedName>
        <fullName evidence="4">Primosomal protein N</fullName>
        <ecNumber evidence="4">3.6.4.-</ecNumber>
    </submittedName>
</protein>
<dbReference type="GO" id="GO:0043138">
    <property type="term" value="F:3'-5' DNA helicase activity"/>
    <property type="evidence" value="ECO:0007669"/>
    <property type="project" value="TreeGrafter"/>
</dbReference>
<organism evidence="4">
    <name type="scientific">bioreactor metagenome</name>
    <dbReference type="NCBI Taxonomy" id="1076179"/>
    <lineage>
        <taxon>unclassified sequences</taxon>
        <taxon>metagenomes</taxon>
        <taxon>ecological metagenomes</taxon>
    </lineage>
</organism>
<dbReference type="AlphaFoldDB" id="A0A645FW74"/>
<evidence type="ECO:0000313" key="4">
    <source>
        <dbReference type="EMBL" id="MPN17819.1"/>
    </source>
</evidence>
<comment type="caution">
    <text evidence="4">The sequence shown here is derived from an EMBL/GenBank/DDBJ whole genome shotgun (WGS) entry which is preliminary data.</text>
</comment>
<reference evidence="4" key="1">
    <citation type="submission" date="2019-08" db="EMBL/GenBank/DDBJ databases">
        <authorList>
            <person name="Kucharzyk K."/>
            <person name="Murdoch R.W."/>
            <person name="Higgins S."/>
            <person name="Loffler F."/>
        </authorList>
    </citation>
    <scope>NUCLEOTIDE SEQUENCE</scope>
</reference>
<keyword evidence="1" id="KW-0547">Nucleotide-binding</keyword>
<dbReference type="GO" id="GO:0005524">
    <property type="term" value="F:ATP binding"/>
    <property type="evidence" value="ECO:0007669"/>
    <property type="project" value="UniProtKB-KW"/>
</dbReference>
<keyword evidence="3" id="KW-0238">DNA-binding</keyword>
<dbReference type="GO" id="GO:0006270">
    <property type="term" value="P:DNA replication initiation"/>
    <property type="evidence" value="ECO:0007669"/>
    <property type="project" value="TreeGrafter"/>
</dbReference>
<dbReference type="GO" id="GO:0016787">
    <property type="term" value="F:hydrolase activity"/>
    <property type="evidence" value="ECO:0007669"/>
    <property type="project" value="UniProtKB-KW"/>
</dbReference>
<dbReference type="PANTHER" id="PTHR30580:SF0">
    <property type="entry name" value="PRIMOSOMAL PROTEIN N"/>
    <property type="match status" value="1"/>
</dbReference>
<sequence>MKCLGEKRTALWILDRKGYAGEITCEECGGTLVCHSCGVALRAEEEAVNVTCPLCGYKAPFPKKCPKCGGFLLSGKRPGLEIVLKIAQALCGEG</sequence>